<dbReference type="AlphaFoldDB" id="A0A2T4MWL5"/>
<dbReference type="GO" id="GO:0005576">
    <property type="term" value="C:extracellular region"/>
    <property type="evidence" value="ECO:0007669"/>
    <property type="project" value="UniProtKB-SubCell"/>
</dbReference>
<dbReference type="RefSeq" id="WP_107684501.1">
    <property type="nucleotide sequence ID" value="NZ_PZKL01000045.1"/>
</dbReference>
<dbReference type="InterPro" id="IPR050557">
    <property type="entry name" value="RTX_toxin/Mannuronan_C5-epim"/>
</dbReference>
<dbReference type="InterPro" id="IPR018511">
    <property type="entry name" value="Hemolysin-typ_Ca-bd_CS"/>
</dbReference>
<evidence type="ECO:0000259" key="9">
    <source>
        <dbReference type="Pfam" id="PF06594"/>
    </source>
</evidence>
<evidence type="ECO:0000256" key="1">
    <source>
        <dbReference type="ARBA" id="ARBA00004370"/>
    </source>
</evidence>
<dbReference type="Gene3D" id="2.150.10.10">
    <property type="entry name" value="Serralysin-like metalloprotease, C-terminal"/>
    <property type="match status" value="3"/>
</dbReference>
<evidence type="ECO:0000256" key="3">
    <source>
        <dbReference type="ARBA" id="ARBA00022525"/>
    </source>
</evidence>
<dbReference type="PRINTS" id="PR00313">
    <property type="entry name" value="CABNDNGRPT"/>
</dbReference>
<gene>
    <name evidence="10" type="ORF">DAA48_20760</name>
</gene>
<dbReference type="PROSITE" id="PS00330">
    <property type="entry name" value="HEMOLYSIN_CALCIUM"/>
    <property type="match status" value="3"/>
</dbReference>
<dbReference type="PANTHER" id="PTHR38340:SF1">
    <property type="entry name" value="S-LAYER PROTEIN"/>
    <property type="match status" value="1"/>
</dbReference>
<evidence type="ECO:0000256" key="5">
    <source>
        <dbReference type="ARBA" id="ARBA00022737"/>
    </source>
</evidence>
<dbReference type="InterPro" id="IPR011049">
    <property type="entry name" value="Serralysin-like_metalloprot_C"/>
</dbReference>
<keyword evidence="6" id="KW-0106">Calcium</keyword>
<sequence>MRNIFDVVDYARIAEKAYDESPVSNNSNGNSFFDNFIEPASKKTKSIEKIFIKEYSGDVDVSLFKKTFFDDGGVERKELVVSFGGTNSIKDADSDRTFGFNYFNDIVSELRMDVSNVIKALSLVDGGADDLIVTSVGHSLGGCYAELFACSFYSDEKSNEGKKVDLFTFNGLGAVSGITLSMRESDNKDGFTYSADKIGLAEHYSNEKDPVSISSKHILGEQFVTLTDNYFYDVFDNHSISNLINDLIDSSKGIVEICPRGFNGVNPTSYSNYFYSGDAEKEIAQNFQEIAGGRSKSDHYNGGEKNSFFEGRDGDDVLIGGDGNDFLSGGDGKDILADTQDDFVKMKSVALNSNSDNKYIGGKDDDTIIDTAGNDTIFYNKGDGHDLMVLSETLRDSDKVIFGEDIKPGDLSFTVSGDKMVMHIAKGKDKEGSLTFDNWFTSKNTSAQKVELFVFKDGTELTWQQISEMATMNIKLGTEKNDKIYGGDNIKNIIYGFDGDDIIYGGNSNDVLYGGNGNDQLGDNGDYSTRTANTYIGGSGDDQIRDTKGDDTIIYNTGDGNDTINMGYSVDNDKIVFSSDISTSDLSYKIIEKDLLILINKKEKSGSIRFKEWFTKPNDSIYKIESFVFNDGKTIMSWNEVMAQAELMHLLSDNNNNKITGLDWRNNTINGLGGNDELKGGSKDDKINGGDGNDILNGGYGNDILIGGKGNDIISDTSGKDEIHYSPGDGNDEIAVNTSSTSGSADDKLIFSEGINASNVSFHADNKDLKIVIDSSYSNKGSVTVKNWFNYPGYWYDKLERIVFADGKELSWKDVNEIVENTSNIGTDGDDEIKGLHWKNNVIYGGDGNDKITGLGFKNEIHGGNGHDFIIGSDLGRNVIYGDDGNDIIHGGYNGADIIGGRGNDTIFVGAVGANIYYGIGDGDDVITPYGGNGTLIFGKGIHLSDLSYDAEYGNSNALTLNISGSGKIKMNNWFKSPWTSDGKIANYKFESDGKEIHFMNLINELNLVKWEKEKAQASKLTKQYDLLSQEIAASDADAEPTVDYNKQNQDLYAYIEH</sequence>
<dbReference type="SUPFAM" id="SSF51120">
    <property type="entry name" value="beta-Roll"/>
    <property type="match status" value="3"/>
</dbReference>
<dbReference type="Pfam" id="PF06594">
    <property type="entry name" value="HCBP_related"/>
    <property type="match status" value="1"/>
</dbReference>
<comment type="subcellular location">
    <subcellularLocation>
        <location evidence="1">Membrane</location>
    </subcellularLocation>
    <subcellularLocation>
        <location evidence="2">Secreted</location>
    </subcellularLocation>
</comment>
<dbReference type="InterPro" id="IPR003995">
    <property type="entry name" value="RTX_toxin_determinant-A"/>
</dbReference>
<dbReference type="GO" id="GO:0090729">
    <property type="term" value="F:toxin activity"/>
    <property type="evidence" value="ECO:0007669"/>
    <property type="project" value="UniProtKB-KW"/>
</dbReference>
<dbReference type="PRINTS" id="PR01488">
    <property type="entry name" value="RTXTOXINA"/>
</dbReference>
<keyword evidence="7" id="KW-0843">Virulence</keyword>
<keyword evidence="4" id="KW-0800">Toxin</keyword>
<dbReference type="Pfam" id="PF00353">
    <property type="entry name" value="HemolysinCabind"/>
    <property type="match status" value="7"/>
</dbReference>
<dbReference type="PANTHER" id="PTHR38340">
    <property type="entry name" value="S-LAYER PROTEIN"/>
    <property type="match status" value="1"/>
</dbReference>
<dbReference type="GO" id="GO:0016020">
    <property type="term" value="C:membrane"/>
    <property type="evidence" value="ECO:0007669"/>
    <property type="project" value="UniProtKB-SubCell"/>
</dbReference>
<protein>
    <recommendedName>
        <fullName evidence="9">Haemolysin-type calcium binding-related domain-containing protein</fullName>
    </recommendedName>
</protein>
<evidence type="ECO:0000256" key="8">
    <source>
        <dbReference type="ARBA" id="ARBA00023136"/>
    </source>
</evidence>
<dbReference type="Gene3D" id="2.160.20.160">
    <property type="match status" value="1"/>
</dbReference>
<evidence type="ECO:0000313" key="10">
    <source>
        <dbReference type="EMBL" id="PTH78876.1"/>
    </source>
</evidence>
<dbReference type="Gene3D" id="3.40.50.1820">
    <property type="entry name" value="alpha/beta hydrolase"/>
    <property type="match status" value="1"/>
</dbReference>
<keyword evidence="3" id="KW-0964">Secreted</keyword>
<dbReference type="InterPro" id="IPR029058">
    <property type="entry name" value="AB_hydrolase_fold"/>
</dbReference>
<name>A0A2T4MWL5_AERVE</name>
<keyword evidence="8" id="KW-0472">Membrane</keyword>
<dbReference type="Proteomes" id="UP000241986">
    <property type="component" value="Unassembled WGS sequence"/>
</dbReference>
<keyword evidence="5" id="KW-0677">Repeat</keyword>
<dbReference type="SUPFAM" id="SSF53474">
    <property type="entry name" value="alpha/beta-Hydrolases"/>
    <property type="match status" value="1"/>
</dbReference>
<dbReference type="EMBL" id="PZKL01000045">
    <property type="protein sequence ID" value="PTH78876.1"/>
    <property type="molecule type" value="Genomic_DNA"/>
</dbReference>
<reference evidence="10 11" key="1">
    <citation type="submission" date="2018-03" db="EMBL/GenBank/DDBJ databases">
        <title>Aeromonas veronii whole genome sequencing and analysis.</title>
        <authorList>
            <person name="Xie H."/>
            <person name="Liu T."/>
            <person name="Wang K."/>
        </authorList>
    </citation>
    <scope>NUCLEOTIDE SEQUENCE [LARGE SCALE GENOMIC DNA]</scope>
    <source>
        <strain evidence="10 11">XH.VA.1</strain>
    </source>
</reference>
<evidence type="ECO:0000256" key="7">
    <source>
        <dbReference type="ARBA" id="ARBA00023026"/>
    </source>
</evidence>
<dbReference type="InterPro" id="IPR010566">
    <property type="entry name" value="Haemolys_ca-bd"/>
</dbReference>
<comment type="caution">
    <text evidence="10">The sequence shown here is derived from an EMBL/GenBank/DDBJ whole genome shotgun (WGS) entry which is preliminary data.</text>
</comment>
<feature type="domain" description="Haemolysin-type calcium binding-related" evidence="9">
    <location>
        <begin position="781"/>
        <end position="813"/>
    </location>
</feature>
<proteinExistence type="predicted"/>
<evidence type="ECO:0000256" key="2">
    <source>
        <dbReference type="ARBA" id="ARBA00004613"/>
    </source>
</evidence>
<evidence type="ECO:0000256" key="6">
    <source>
        <dbReference type="ARBA" id="ARBA00022837"/>
    </source>
</evidence>
<accession>A0A2T4MWL5</accession>
<evidence type="ECO:0000256" key="4">
    <source>
        <dbReference type="ARBA" id="ARBA00022656"/>
    </source>
</evidence>
<organism evidence="10 11">
    <name type="scientific">Aeromonas veronii</name>
    <dbReference type="NCBI Taxonomy" id="654"/>
    <lineage>
        <taxon>Bacteria</taxon>
        <taxon>Pseudomonadati</taxon>
        <taxon>Pseudomonadota</taxon>
        <taxon>Gammaproteobacteria</taxon>
        <taxon>Aeromonadales</taxon>
        <taxon>Aeromonadaceae</taxon>
        <taxon>Aeromonas</taxon>
    </lineage>
</organism>
<dbReference type="InterPro" id="IPR001343">
    <property type="entry name" value="Hemolysn_Ca-bd"/>
</dbReference>
<dbReference type="GO" id="GO:0005509">
    <property type="term" value="F:calcium ion binding"/>
    <property type="evidence" value="ECO:0007669"/>
    <property type="project" value="InterPro"/>
</dbReference>
<evidence type="ECO:0000313" key="11">
    <source>
        <dbReference type="Proteomes" id="UP000241986"/>
    </source>
</evidence>